<keyword evidence="1" id="KW-0833">Ubl conjugation pathway</keyword>
<dbReference type="EMBL" id="JAXQNO010000005">
    <property type="protein sequence ID" value="KAK4798535.1"/>
    <property type="molecule type" value="Genomic_DNA"/>
</dbReference>
<reference evidence="6 7" key="1">
    <citation type="journal article" date="2023" name="Hortic Res">
        <title>Pangenome of water caltrop reveals structural variations and asymmetric subgenome divergence after allopolyploidization.</title>
        <authorList>
            <person name="Zhang X."/>
            <person name="Chen Y."/>
            <person name="Wang L."/>
            <person name="Yuan Y."/>
            <person name="Fang M."/>
            <person name="Shi L."/>
            <person name="Lu R."/>
            <person name="Comes H.P."/>
            <person name="Ma Y."/>
            <person name="Chen Y."/>
            <person name="Huang G."/>
            <person name="Zhou Y."/>
            <person name="Zheng Z."/>
            <person name="Qiu Y."/>
        </authorList>
    </citation>
    <scope>NUCLEOTIDE SEQUENCE [LARGE SCALE GENOMIC DNA]</scope>
    <source>
        <strain evidence="6">F231</strain>
    </source>
</reference>
<feature type="region of interest" description="Disordered" evidence="3">
    <location>
        <begin position="444"/>
        <end position="470"/>
    </location>
</feature>
<comment type="similarity">
    <text evidence="2">Belongs to the NPH3 family.</text>
</comment>
<evidence type="ECO:0000256" key="3">
    <source>
        <dbReference type="SAM" id="MobiDB-lite"/>
    </source>
</evidence>
<feature type="domain" description="NPH3" evidence="4">
    <location>
        <begin position="156"/>
        <end position="407"/>
    </location>
</feature>
<protein>
    <recommendedName>
        <fullName evidence="4">NPH3 domain-containing protein</fullName>
    </recommendedName>
</protein>
<proteinExistence type="inferred from homology"/>
<name>A0AAN7MPB2_TRANT</name>
<dbReference type="Pfam" id="PF03000">
    <property type="entry name" value="NPH3"/>
    <property type="match status" value="1"/>
</dbReference>
<evidence type="ECO:0000259" key="4">
    <source>
        <dbReference type="PROSITE" id="PS51649"/>
    </source>
</evidence>
<dbReference type="EMBL" id="JAXQNO010000005">
    <property type="protein sequence ID" value="KAK4798711.1"/>
    <property type="molecule type" value="Genomic_DNA"/>
</dbReference>
<evidence type="ECO:0000256" key="1">
    <source>
        <dbReference type="ARBA" id="ARBA00022786"/>
    </source>
</evidence>
<dbReference type="PANTHER" id="PTHR32370">
    <property type="entry name" value="OS12G0117600 PROTEIN"/>
    <property type="match status" value="1"/>
</dbReference>
<evidence type="ECO:0000313" key="6">
    <source>
        <dbReference type="EMBL" id="KAK4798711.1"/>
    </source>
</evidence>
<evidence type="ECO:0000313" key="7">
    <source>
        <dbReference type="Proteomes" id="UP001346149"/>
    </source>
</evidence>
<accession>A0AAN7MPB2</accession>
<comment type="caution">
    <text evidence="6">The sequence shown here is derived from an EMBL/GenBank/DDBJ whole genome shotgun (WGS) entry which is preliminary data.</text>
</comment>
<dbReference type="InterPro" id="IPR027356">
    <property type="entry name" value="NPH3_dom"/>
</dbReference>
<reference evidence="6" key="2">
    <citation type="submission" date="2023-11" db="EMBL/GenBank/DDBJ databases">
        <authorList>
            <person name="Zhang X."/>
        </authorList>
    </citation>
    <scope>NUCLEOTIDE SEQUENCE</scope>
    <source>
        <strain evidence="6">F231</strain>
        <tissue evidence="6">Mature leaves and different stages of flower and fruit</tissue>
    </source>
</reference>
<dbReference type="Proteomes" id="UP001346149">
    <property type="component" value="Unassembled WGS sequence"/>
</dbReference>
<gene>
    <name evidence="5" type="ORF">SAY86_030861</name>
    <name evidence="6" type="ORF">SAY86_031037</name>
</gene>
<keyword evidence="7" id="KW-1185">Reference proteome</keyword>
<evidence type="ECO:0000313" key="5">
    <source>
        <dbReference type="EMBL" id="KAK4798535.1"/>
    </source>
</evidence>
<sequence length="470" mass="53600">MKAMKKVSKLKVVFHGFPGGPEGFELMSIFCYSNGRVCITPHNIVMLHLVAHFMEMDKETSCSMPNLLHQTMNSLGGINYWSWSELLSALKQCQDLSSEADSSTISQKIIESLVERLGLPNIATSCTSSSDCSSYRFSTDTRSTESRRTECPNSRTWWFHDLVFLNIYWIGRIVNSMLSREFDHATIIHFLVHYHRSRLIRTDPVERRQIIESVIDLLSLMNQSSLSWKCLSEVFRMSSGSNIRTSQRVLLESLMGSKLDRATLDHLLLPSPNGRSYAYDVDLIRRLASVFFLKGSSSSSSDQQKKVAHLVDSFLLEAAPDFSLPSPRFQSLITIVPEAARESHDKLYQSIDMYLETHNFLGEEQKLEICRALHYEKLPPDALKHFINNMNFPSNLRAEAMQLLTDTQHCLSTARKEDRAMGTRLQGLPPRVLELEKLYTNMQPQKANLTRPQKKSSPLSNSYFPKLCST</sequence>
<dbReference type="InterPro" id="IPR043454">
    <property type="entry name" value="NPH3/RPT2-like"/>
</dbReference>
<evidence type="ECO:0000256" key="2">
    <source>
        <dbReference type="PROSITE-ProRule" id="PRU00982"/>
    </source>
</evidence>
<organism evidence="6 7">
    <name type="scientific">Trapa natans</name>
    <name type="common">Water chestnut</name>
    <dbReference type="NCBI Taxonomy" id="22666"/>
    <lineage>
        <taxon>Eukaryota</taxon>
        <taxon>Viridiplantae</taxon>
        <taxon>Streptophyta</taxon>
        <taxon>Embryophyta</taxon>
        <taxon>Tracheophyta</taxon>
        <taxon>Spermatophyta</taxon>
        <taxon>Magnoliopsida</taxon>
        <taxon>eudicotyledons</taxon>
        <taxon>Gunneridae</taxon>
        <taxon>Pentapetalae</taxon>
        <taxon>rosids</taxon>
        <taxon>malvids</taxon>
        <taxon>Myrtales</taxon>
        <taxon>Lythraceae</taxon>
        <taxon>Trapa</taxon>
    </lineage>
</organism>
<dbReference type="AlphaFoldDB" id="A0AAN7MPB2"/>
<dbReference type="PROSITE" id="PS51649">
    <property type="entry name" value="NPH3"/>
    <property type="match status" value="1"/>
</dbReference>